<proteinExistence type="inferred from homology"/>
<keyword evidence="4" id="KW-1003">Cell membrane</keyword>
<dbReference type="AlphaFoldDB" id="I0GQ23"/>
<comment type="similarity">
    <text evidence="3">Belongs to the UbiA prenyltransferase family.</text>
</comment>
<dbReference type="PANTHER" id="PTHR11048:SF28">
    <property type="entry name" value="4-HYDROXYBENZOATE POLYPRENYLTRANSFERASE, MITOCHONDRIAL"/>
    <property type="match status" value="1"/>
</dbReference>
<dbReference type="Gene3D" id="1.10.357.140">
    <property type="entry name" value="UbiA prenyltransferase"/>
    <property type="match status" value="1"/>
</dbReference>
<dbReference type="InterPro" id="IPR006371">
    <property type="entry name" value="Polyprenyltransferase_UbiA-li"/>
</dbReference>
<dbReference type="NCBIfam" id="TIGR01475">
    <property type="entry name" value="ubiA_other"/>
    <property type="match status" value="1"/>
</dbReference>
<dbReference type="PANTHER" id="PTHR11048">
    <property type="entry name" value="PRENYLTRANSFERASES"/>
    <property type="match status" value="1"/>
</dbReference>
<dbReference type="Proteomes" id="UP000007887">
    <property type="component" value="Chromosome"/>
</dbReference>
<dbReference type="CDD" id="cd13959">
    <property type="entry name" value="PT_UbiA_COQ2"/>
    <property type="match status" value="1"/>
</dbReference>
<keyword evidence="4" id="KW-0997">Cell inner membrane</keyword>
<protein>
    <recommendedName>
        <fullName evidence="9">4-hydroxybenzoate polyprenyltransferase</fullName>
        <ecNumber evidence="9">2.5.1.39</ecNumber>
    </recommendedName>
</protein>
<dbReference type="FunFam" id="1.10.357.140:FF:000008">
    <property type="entry name" value="4-hydroxybenzoate octaprenyltransferase"/>
    <property type="match status" value="1"/>
</dbReference>
<feature type="transmembrane region" description="Helical" evidence="10">
    <location>
        <begin position="203"/>
        <end position="223"/>
    </location>
</feature>
<evidence type="ECO:0000256" key="1">
    <source>
        <dbReference type="ARBA" id="ARBA00001946"/>
    </source>
</evidence>
<dbReference type="GO" id="GO:0005886">
    <property type="term" value="C:plasma membrane"/>
    <property type="evidence" value="ECO:0007669"/>
    <property type="project" value="TreeGrafter"/>
</dbReference>
<gene>
    <name evidence="11" type="ordered locus">SELR_11520</name>
</gene>
<evidence type="ECO:0000256" key="5">
    <source>
        <dbReference type="ARBA" id="ARBA00022679"/>
    </source>
</evidence>
<comment type="subcellular location">
    <subcellularLocation>
        <location evidence="2">Membrane</location>
        <topology evidence="2">Multi-pass membrane protein</topology>
    </subcellularLocation>
</comment>
<reference evidence="11 12" key="1">
    <citation type="submission" date="2011-10" db="EMBL/GenBank/DDBJ databases">
        <title>Whole genome sequence of Selenomonas ruminantium subsp. lactilytica TAM6421.</title>
        <authorList>
            <person name="Oguchi A."/>
            <person name="Ankai A."/>
            <person name="Kaneko J."/>
            <person name="Yamada-Narita S."/>
            <person name="Fukui S."/>
            <person name="Takahashi M."/>
            <person name="Onodera T."/>
            <person name="Kojima S."/>
            <person name="Fushimi T."/>
            <person name="Abe N."/>
            <person name="Kamio Y."/>
            <person name="Yamazaki S."/>
            <person name="Fujita N."/>
        </authorList>
    </citation>
    <scope>NUCLEOTIDE SEQUENCE [LARGE SCALE GENOMIC DNA]</scope>
    <source>
        <strain evidence="12">NBRC 103574 / TAM6421</strain>
    </source>
</reference>
<keyword evidence="6 10" id="KW-0812">Transmembrane</keyword>
<name>I0GQ23_SELRL</name>
<dbReference type="Gene3D" id="1.20.120.1780">
    <property type="entry name" value="UbiA prenyltransferase"/>
    <property type="match status" value="1"/>
</dbReference>
<comment type="cofactor">
    <cofactor evidence="1">
        <name>Mg(2+)</name>
        <dbReference type="ChEBI" id="CHEBI:18420"/>
    </cofactor>
</comment>
<dbReference type="InterPro" id="IPR039653">
    <property type="entry name" value="Prenyltransferase"/>
</dbReference>
<dbReference type="GO" id="GO:0008412">
    <property type="term" value="F:4-hydroxybenzoate polyprenyltransferase activity"/>
    <property type="evidence" value="ECO:0007669"/>
    <property type="project" value="UniProtKB-EC"/>
</dbReference>
<feature type="transmembrane region" description="Helical" evidence="10">
    <location>
        <begin position="159"/>
        <end position="180"/>
    </location>
</feature>
<dbReference type="InterPro" id="IPR000537">
    <property type="entry name" value="UbiA_prenyltransferase"/>
</dbReference>
<keyword evidence="8 10" id="KW-0472">Membrane</keyword>
<evidence type="ECO:0000256" key="9">
    <source>
        <dbReference type="ARBA" id="ARBA00034524"/>
    </source>
</evidence>
<evidence type="ECO:0000256" key="7">
    <source>
        <dbReference type="ARBA" id="ARBA00022989"/>
    </source>
</evidence>
<dbReference type="EMBL" id="AP012292">
    <property type="protein sequence ID" value="BAL82860.1"/>
    <property type="molecule type" value="Genomic_DNA"/>
</dbReference>
<sequence>MIDIKAHINNVALHHTIFDLPFAFMGAVLAAGGRPSFHDLFWIALAITTGRAAALAMDNLADLKYDSQQPRMSYRAMVQGRISKREAKVFIGICLLLMVLSVLHLHPICIYLLPLAALPFMIYPFTKRFTGWCHLFLGVAIGMAPAGGWVGVSGQITMPMVLLCIAVALWIGAFDAMYGAQDEEFDKSQGLHSLATEYGANNAFRLSAAMHVVCIACFFAVGVMLTLGQLYFIGVGIAAGTLIYQHRIVSPTDFSRVTQGYFMRNGIVSVAIFACAWLSYIF</sequence>
<evidence type="ECO:0000256" key="8">
    <source>
        <dbReference type="ARBA" id="ARBA00023136"/>
    </source>
</evidence>
<evidence type="ECO:0000256" key="10">
    <source>
        <dbReference type="SAM" id="Phobius"/>
    </source>
</evidence>
<feature type="transmembrane region" description="Helical" evidence="10">
    <location>
        <begin position="129"/>
        <end position="152"/>
    </location>
</feature>
<evidence type="ECO:0000256" key="2">
    <source>
        <dbReference type="ARBA" id="ARBA00004141"/>
    </source>
</evidence>
<evidence type="ECO:0000256" key="3">
    <source>
        <dbReference type="ARBA" id="ARBA00005985"/>
    </source>
</evidence>
<feature type="transmembrane region" description="Helical" evidence="10">
    <location>
        <begin position="230"/>
        <end position="249"/>
    </location>
</feature>
<feature type="transmembrane region" description="Helical" evidence="10">
    <location>
        <begin position="261"/>
        <end position="281"/>
    </location>
</feature>
<dbReference type="eggNOG" id="COG0382">
    <property type="taxonomic scope" value="Bacteria"/>
</dbReference>
<dbReference type="InterPro" id="IPR044878">
    <property type="entry name" value="UbiA_sf"/>
</dbReference>
<dbReference type="Pfam" id="PF01040">
    <property type="entry name" value="UbiA"/>
    <property type="match status" value="1"/>
</dbReference>
<dbReference type="GO" id="GO:0006744">
    <property type="term" value="P:ubiquinone biosynthetic process"/>
    <property type="evidence" value="ECO:0007669"/>
    <property type="project" value="TreeGrafter"/>
</dbReference>
<dbReference type="FunFam" id="1.20.120.1780:FF:000001">
    <property type="entry name" value="4-hydroxybenzoate octaprenyltransferase"/>
    <property type="match status" value="1"/>
</dbReference>
<dbReference type="KEGG" id="sri:SELR_11520"/>
<evidence type="ECO:0000256" key="4">
    <source>
        <dbReference type="ARBA" id="ARBA00022519"/>
    </source>
</evidence>
<organism evidence="11 12">
    <name type="scientific">Selenomonas ruminantium subsp. lactilytica (strain NBRC 103574 / TAM6421)</name>
    <dbReference type="NCBI Taxonomy" id="927704"/>
    <lineage>
        <taxon>Bacteria</taxon>
        <taxon>Bacillati</taxon>
        <taxon>Bacillota</taxon>
        <taxon>Negativicutes</taxon>
        <taxon>Selenomonadales</taxon>
        <taxon>Selenomonadaceae</taxon>
        <taxon>Selenomonas</taxon>
    </lineage>
</organism>
<keyword evidence="5 11" id="KW-0808">Transferase</keyword>
<keyword evidence="7 10" id="KW-1133">Transmembrane helix</keyword>
<dbReference type="EC" id="2.5.1.39" evidence="9"/>
<evidence type="ECO:0000313" key="11">
    <source>
        <dbReference type="EMBL" id="BAL82860.1"/>
    </source>
</evidence>
<evidence type="ECO:0000313" key="12">
    <source>
        <dbReference type="Proteomes" id="UP000007887"/>
    </source>
</evidence>
<dbReference type="OrthoDB" id="9782418at2"/>
<dbReference type="HOGENOM" id="CLU_034879_5_1_9"/>
<feature type="transmembrane region" description="Helical" evidence="10">
    <location>
        <begin position="89"/>
        <end position="117"/>
    </location>
</feature>
<dbReference type="PATRIC" id="fig|927704.6.peg.1187"/>
<dbReference type="RefSeq" id="WP_014424297.1">
    <property type="nucleotide sequence ID" value="NC_017068.1"/>
</dbReference>
<accession>I0GQ23</accession>
<evidence type="ECO:0000256" key="6">
    <source>
        <dbReference type="ARBA" id="ARBA00022692"/>
    </source>
</evidence>